<dbReference type="Gene3D" id="3.20.20.100">
    <property type="entry name" value="NADP-dependent oxidoreductase domain"/>
    <property type="match status" value="1"/>
</dbReference>
<dbReference type="Pfam" id="PF00248">
    <property type="entry name" value="Aldo_ket_red"/>
    <property type="match status" value="1"/>
</dbReference>
<dbReference type="InterPro" id="IPR020471">
    <property type="entry name" value="AKR"/>
</dbReference>
<dbReference type="InterPro" id="IPR018170">
    <property type="entry name" value="Aldo/ket_reductase_CS"/>
</dbReference>
<dbReference type="InterPro" id="IPR036812">
    <property type="entry name" value="NAD(P)_OxRdtase_dom_sf"/>
</dbReference>
<dbReference type="EMBL" id="PZQS01000001">
    <property type="protein sequence ID" value="PVD38178.1"/>
    <property type="molecule type" value="Genomic_DNA"/>
</dbReference>
<name>A0A2T7PXP7_POMCA</name>
<keyword evidence="8" id="KW-1185">Reference proteome</keyword>
<dbReference type="SUPFAM" id="SSF51430">
    <property type="entry name" value="NAD(P)-linked oxidoreductase"/>
    <property type="match status" value="1"/>
</dbReference>
<evidence type="ECO:0000256" key="4">
    <source>
        <dbReference type="PIRSR" id="PIRSR000097-2"/>
    </source>
</evidence>
<evidence type="ECO:0000256" key="5">
    <source>
        <dbReference type="PIRSR" id="PIRSR000097-3"/>
    </source>
</evidence>
<feature type="binding site" evidence="4">
    <location>
        <position position="115"/>
    </location>
    <ligand>
        <name>substrate</name>
    </ligand>
</feature>
<proteinExistence type="inferred from homology"/>
<gene>
    <name evidence="7" type="ORF">C0Q70_00789</name>
</gene>
<dbReference type="STRING" id="400727.A0A2T7PXP7"/>
<evidence type="ECO:0000256" key="2">
    <source>
        <dbReference type="ARBA" id="ARBA00023002"/>
    </source>
</evidence>
<comment type="similarity">
    <text evidence="1">Belongs to the aldo/keto reductase family.</text>
</comment>
<dbReference type="PIRSF" id="PIRSF000097">
    <property type="entry name" value="AKR"/>
    <property type="match status" value="1"/>
</dbReference>
<dbReference type="GO" id="GO:0016491">
    <property type="term" value="F:oxidoreductase activity"/>
    <property type="evidence" value="ECO:0007669"/>
    <property type="project" value="UniProtKB-KW"/>
</dbReference>
<dbReference type="FunFam" id="3.20.20.100:FF:000015">
    <property type="entry name" value="Oxidoreductase, aldo/keto reductase family"/>
    <property type="match status" value="1"/>
</dbReference>
<organism evidence="7 8">
    <name type="scientific">Pomacea canaliculata</name>
    <name type="common">Golden apple snail</name>
    <dbReference type="NCBI Taxonomy" id="400727"/>
    <lineage>
        <taxon>Eukaryota</taxon>
        <taxon>Metazoa</taxon>
        <taxon>Spiralia</taxon>
        <taxon>Lophotrochozoa</taxon>
        <taxon>Mollusca</taxon>
        <taxon>Gastropoda</taxon>
        <taxon>Caenogastropoda</taxon>
        <taxon>Architaenioglossa</taxon>
        <taxon>Ampullarioidea</taxon>
        <taxon>Ampullariidae</taxon>
        <taxon>Pomacea</taxon>
    </lineage>
</organism>
<dbReference type="PANTHER" id="PTHR43827">
    <property type="entry name" value="2,5-DIKETO-D-GLUCONIC ACID REDUCTASE"/>
    <property type="match status" value="1"/>
</dbReference>
<dbReference type="PROSITE" id="PS00062">
    <property type="entry name" value="ALDOKETO_REDUCTASE_2"/>
    <property type="match status" value="1"/>
</dbReference>
<evidence type="ECO:0000256" key="1">
    <source>
        <dbReference type="ARBA" id="ARBA00007905"/>
    </source>
</evidence>
<accession>A0A2T7PXP7</accession>
<evidence type="ECO:0000256" key="3">
    <source>
        <dbReference type="PIRSR" id="PIRSR000097-1"/>
    </source>
</evidence>
<dbReference type="InterPro" id="IPR023210">
    <property type="entry name" value="NADP_OxRdtase_dom"/>
</dbReference>
<dbReference type="PANTHER" id="PTHR43827:SF13">
    <property type="entry name" value="ALDO_KETO REDUCTASE FAMILY PROTEIN"/>
    <property type="match status" value="1"/>
</dbReference>
<keyword evidence="2" id="KW-0560">Oxidoreductase</keyword>
<evidence type="ECO:0000313" key="7">
    <source>
        <dbReference type="EMBL" id="PVD38178.1"/>
    </source>
</evidence>
<comment type="caution">
    <text evidence="7">The sequence shown here is derived from an EMBL/GenBank/DDBJ whole genome shotgun (WGS) entry which is preliminary data.</text>
</comment>
<reference evidence="7 8" key="1">
    <citation type="submission" date="2018-04" db="EMBL/GenBank/DDBJ databases">
        <title>The genome of golden apple snail Pomacea canaliculata provides insight into stress tolerance and invasive adaptation.</title>
        <authorList>
            <person name="Liu C."/>
            <person name="Liu B."/>
            <person name="Ren Y."/>
            <person name="Zhang Y."/>
            <person name="Wang H."/>
            <person name="Li S."/>
            <person name="Jiang F."/>
            <person name="Yin L."/>
            <person name="Zhang G."/>
            <person name="Qian W."/>
            <person name="Fan W."/>
        </authorList>
    </citation>
    <scope>NUCLEOTIDE SEQUENCE [LARGE SCALE GENOMIC DNA]</scope>
    <source>
        <strain evidence="7">SZHN2017</strain>
        <tissue evidence="7">Muscle</tissue>
    </source>
</reference>
<dbReference type="Proteomes" id="UP000245119">
    <property type="component" value="Linkage Group LG1"/>
</dbReference>
<dbReference type="OrthoDB" id="416253at2759"/>
<dbReference type="AlphaFoldDB" id="A0A2T7PXP7"/>
<evidence type="ECO:0000259" key="6">
    <source>
        <dbReference type="Pfam" id="PF00248"/>
    </source>
</evidence>
<dbReference type="PRINTS" id="PR00069">
    <property type="entry name" value="ALDKETRDTASE"/>
</dbReference>
<feature type="active site" description="Proton donor" evidence="3">
    <location>
        <position position="59"/>
    </location>
</feature>
<feature type="domain" description="NADP-dependent oxidoreductase" evidence="6">
    <location>
        <begin position="38"/>
        <end position="263"/>
    </location>
</feature>
<feature type="site" description="Lowers pKa of active site Tyr" evidence="5">
    <location>
        <position position="84"/>
    </location>
</feature>
<dbReference type="CDD" id="cd19071">
    <property type="entry name" value="AKR_AKR1-5-like"/>
    <property type="match status" value="1"/>
</dbReference>
<sequence length="280" mass="31110">MVTVATSFSSTIKLNNGMEMPLFGLGVFRSEAGQSGPAERAVACALQNGYRMVDTATIYGNQADVGAGIKKSGIKREEVFIVTKLWKNGYETCRDELNNSLEQLDCDYVDLYLIHSPSNGPVLEAYKAMVEFQQKGLIRSIGVSNFGIHHLEEIRKAGMPTPAVNQIELNPWMRRSDLVQYCKDHGIAVMGYSPLYRGGKTSDAIVTEMAKSLNKTVGQLLIRYSVQKGYITIPKSTNPKHIVENADVFDWVIPEELMKKLESFPEKPSGWDPVVSPWKG</sequence>
<protein>
    <recommendedName>
        <fullName evidence="6">NADP-dependent oxidoreductase domain-containing protein</fullName>
    </recommendedName>
</protein>
<evidence type="ECO:0000313" key="8">
    <source>
        <dbReference type="Proteomes" id="UP000245119"/>
    </source>
</evidence>